<keyword evidence="3" id="KW-0812">Transmembrane</keyword>
<feature type="coiled-coil region" evidence="1">
    <location>
        <begin position="143"/>
        <end position="170"/>
    </location>
</feature>
<dbReference type="EMBL" id="HBIZ01002886">
    <property type="protein sequence ID" value="CAE0748959.1"/>
    <property type="molecule type" value="Transcribed_RNA"/>
</dbReference>
<organism evidence="4">
    <name type="scientific">Chrysotila carterae</name>
    <name type="common">Marine alga</name>
    <name type="synonym">Syracosphaera carterae</name>
    <dbReference type="NCBI Taxonomy" id="13221"/>
    <lineage>
        <taxon>Eukaryota</taxon>
        <taxon>Haptista</taxon>
        <taxon>Haptophyta</taxon>
        <taxon>Prymnesiophyceae</taxon>
        <taxon>Isochrysidales</taxon>
        <taxon>Isochrysidaceae</taxon>
        <taxon>Chrysotila</taxon>
    </lineage>
</organism>
<gene>
    <name evidence="4" type="ORF">PCAR00345_LOCUS1541</name>
</gene>
<accession>A0A7S4AZH8</accession>
<protein>
    <submittedName>
        <fullName evidence="4">Uncharacterized protein</fullName>
    </submittedName>
</protein>
<name>A0A7S4AZH8_CHRCT</name>
<sequence length="256" mass="27838">MASGRSDQRAPLRVLTASLRIGARLLMTGVADAASTQLRLVPAAANLANGGGGHVVRSLQQESPPQLPRGEVGELAFQIALVISQMRQEEFILFLATVVPLTYGLLAFLRYLTGARSDSGEADSDDHHKHHKLELTKLARRHKDATEMITRRMEKDMQELQARLDSVEQGQEARLNELHKDLANTYWQVTKLRSDLSRVTPNSPFKGRCLSSAASAVALSTEAQVRPEAAVPDAGSNEEARLGSSKSAGGAHVWRS</sequence>
<keyword evidence="1" id="KW-0175">Coiled coil</keyword>
<feature type="region of interest" description="Disordered" evidence="2">
    <location>
        <begin position="222"/>
        <end position="256"/>
    </location>
</feature>
<feature type="transmembrane region" description="Helical" evidence="3">
    <location>
        <begin position="91"/>
        <end position="112"/>
    </location>
</feature>
<keyword evidence="3" id="KW-0472">Membrane</keyword>
<reference evidence="4" key="1">
    <citation type="submission" date="2021-01" db="EMBL/GenBank/DDBJ databases">
        <authorList>
            <person name="Corre E."/>
            <person name="Pelletier E."/>
            <person name="Niang G."/>
            <person name="Scheremetjew M."/>
            <person name="Finn R."/>
            <person name="Kale V."/>
            <person name="Holt S."/>
            <person name="Cochrane G."/>
            <person name="Meng A."/>
            <person name="Brown T."/>
            <person name="Cohen L."/>
        </authorList>
    </citation>
    <scope>NUCLEOTIDE SEQUENCE</scope>
    <source>
        <strain evidence="4">CCMP645</strain>
    </source>
</reference>
<evidence type="ECO:0000256" key="1">
    <source>
        <dbReference type="SAM" id="Coils"/>
    </source>
</evidence>
<proteinExistence type="predicted"/>
<dbReference type="AlphaFoldDB" id="A0A7S4AZH8"/>
<keyword evidence="3" id="KW-1133">Transmembrane helix</keyword>
<evidence type="ECO:0000256" key="2">
    <source>
        <dbReference type="SAM" id="MobiDB-lite"/>
    </source>
</evidence>
<evidence type="ECO:0000256" key="3">
    <source>
        <dbReference type="SAM" id="Phobius"/>
    </source>
</evidence>
<evidence type="ECO:0000313" key="4">
    <source>
        <dbReference type="EMBL" id="CAE0748959.1"/>
    </source>
</evidence>